<gene>
    <name evidence="8" type="ORF">FSP39_015948</name>
</gene>
<evidence type="ECO:0000256" key="3">
    <source>
        <dbReference type="ARBA" id="ARBA00022771"/>
    </source>
</evidence>
<keyword evidence="9" id="KW-1185">Reference proteome</keyword>
<evidence type="ECO:0000256" key="1">
    <source>
        <dbReference type="ARBA" id="ARBA00010144"/>
    </source>
</evidence>
<feature type="compositionally biased region" description="Polar residues" evidence="6">
    <location>
        <begin position="1"/>
        <end position="13"/>
    </location>
</feature>
<proteinExistence type="inferred from homology"/>
<feature type="compositionally biased region" description="Low complexity" evidence="6">
    <location>
        <begin position="173"/>
        <end position="199"/>
    </location>
</feature>
<dbReference type="GO" id="GO:0005634">
    <property type="term" value="C:nucleus"/>
    <property type="evidence" value="ECO:0007669"/>
    <property type="project" value="TreeGrafter"/>
</dbReference>
<feature type="compositionally biased region" description="Low complexity" evidence="6">
    <location>
        <begin position="143"/>
        <end position="162"/>
    </location>
</feature>
<keyword evidence="2" id="KW-0479">Metal-binding</keyword>
<comment type="caution">
    <text evidence="8">The sequence shown here is derived from an EMBL/GenBank/DDBJ whole genome shotgun (WGS) entry which is preliminary data.</text>
</comment>
<dbReference type="PROSITE" id="PS50157">
    <property type="entry name" value="ZINC_FINGER_C2H2_2"/>
    <property type="match status" value="1"/>
</dbReference>
<dbReference type="PANTHER" id="PTHR12522">
    <property type="entry name" value="ZINC-FINGER PROTEIN NOLZ1-RELATED"/>
    <property type="match status" value="1"/>
</dbReference>
<comment type="similarity">
    <text evidence="1">Belongs to the Elbow/Noc family.</text>
</comment>
<accession>A0AA88YDF4</accession>
<feature type="region of interest" description="Disordered" evidence="6">
    <location>
        <begin position="39"/>
        <end position="199"/>
    </location>
</feature>
<sequence length="505" mass="52163">MDYTSKMSSSQYLNPDLYQPLPTTLDAKKSPLALLAQTCSSIGKDPTPSKSIIPPLGKKENKDSTEKLSSPDHKRPTSNGSNKSSHGRDSSDKPGFRTISSKEIPPLVPIASASNEKSKSPVIDTHTKTSDAASLSRNSPNTPVSSAASAKSQSSTVSSRSKSPSREAEVRDSSSSAQKSSARASPELSALKSSSHPSISSFPGLAGLPPGYPAFPFMGHGLPGDLPSSAAYPLSLAAHSGLSYSSSSAAAAMAAAQSSAALKHASSLSPYVTYARVRTPSGSYTLVPVCRDPYCASCQLTVQTQHLSSQCNTPGCAQCAHEKSLQSMCGLGLPGTLPMLPGLSSAGLTGMTPFPSPLASLYPPSALSSHQGLPFVCNWVSAGNEYCGKRFTSSEELLQHLRTHTAASDTAALSAFSGLSGLSPALHPGHLPTPGGLSPNSLRRTYPTSLSPVGGLLGASRYHPYKSSVMSGPSPLPSGQPLSTLGPYYSPYALYGQRLGAAAVP</sequence>
<dbReference type="PANTHER" id="PTHR12522:SF4">
    <property type="entry name" value="ZINC FINGER PROTEIN ELBOW"/>
    <property type="match status" value="1"/>
</dbReference>
<evidence type="ECO:0000256" key="2">
    <source>
        <dbReference type="ARBA" id="ARBA00022723"/>
    </source>
</evidence>
<evidence type="ECO:0000259" key="7">
    <source>
        <dbReference type="PROSITE" id="PS50157"/>
    </source>
</evidence>
<feature type="compositionally biased region" description="Basic and acidic residues" evidence="6">
    <location>
        <begin position="86"/>
        <end position="95"/>
    </location>
</feature>
<dbReference type="InterPro" id="IPR051520">
    <property type="entry name" value="Elbow/Noc_ZnFinger"/>
</dbReference>
<keyword evidence="4" id="KW-0862">Zinc</keyword>
<dbReference type="InterPro" id="IPR013087">
    <property type="entry name" value="Znf_C2H2_type"/>
</dbReference>
<keyword evidence="3 5" id="KW-0863">Zinc-finger</keyword>
<feature type="compositionally biased region" description="Polar residues" evidence="6">
    <location>
        <begin position="130"/>
        <end position="142"/>
    </location>
</feature>
<evidence type="ECO:0000313" key="9">
    <source>
        <dbReference type="Proteomes" id="UP001186944"/>
    </source>
</evidence>
<dbReference type="GO" id="GO:0045892">
    <property type="term" value="P:negative regulation of DNA-templated transcription"/>
    <property type="evidence" value="ECO:0007669"/>
    <property type="project" value="TreeGrafter"/>
</dbReference>
<evidence type="ECO:0000256" key="4">
    <source>
        <dbReference type="ARBA" id="ARBA00022833"/>
    </source>
</evidence>
<feature type="compositionally biased region" description="Basic and acidic residues" evidence="6">
    <location>
        <begin position="57"/>
        <end position="75"/>
    </location>
</feature>
<feature type="region of interest" description="Disordered" evidence="6">
    <location>
        <begin position="1"/>
        <end position="24"/>
    </location>
</feature>
<organism evidence="8 9">
    <name type="scientific">Pinctada imbricata</name>
    <name type="common">Atlantic pearl-oyster</name>
    <name type="synonym">Pinctada martensii</name>
    <dbReference type="NCBI Taxonomy" id="66713"/>
    <lineage>
        <taxon>Eukaryota</taxon>
        <taxon>Metazoa</taxon>
        <taxon>Spiralia</taxon>
        <taxon>Lophotrochozoa</taxon>
        <taxon>Mollusca</taxon>
        <taxon>Bivalvia</taxon>
        <taxon>Autobranchia</taxon>
        <taxon>Pteriomorphia</taxon>
        <taxon>Pterioida</taxon>
        <taxon>Pterioidea</taxon>
        <taxon>Pteriidae</taxon>
        <taxon>Pinctada</taxon>
    </lineage>
</organism>
<dbReference type="Proteomes" id="UP001186944">
    <property type="component" value="Unassembled WGS sequence"/>
</dbReference>
<dbReference type="GO" id="GO:0008270">
    <property type="term" value="F:zinc ion binding"/>
    <property type="evidence" value="ECO:0007669"/>
    <property type="project" value="UniProtKB-KW"/>
</dbReference>
<feature type="domain" description="C2H2-type" evidence="7">
    <location>
        <begin position="375"/>
        <end position="409"/>
    </location>
</feature>
<name>A0AA88YDF4_PINIB</name>
<reference evidence="8" key="1">
    <citation type="submission" date="2019-08" db="EMBL/GenBank/DDBJ databases">
        <title>The improved chromosome-level genome for the pearl oyster Pinctada fucata martensii using PacBio sequencing and Hi-C.</title>
        <authorList>
            <person name="Zheng Z."/>
        </authorList>
    </citation>
    <scope>NUCLEOTIDE SEQUENCE</scope>
    <source>
        <strain evidence="8">ZZ-2019</strain>
        <tissue evidence="8">Adductor muscle</tissue>
    </source>
</reference>
<evidence type="ECO:0000313" key="8">
    <source>
        <dbReference type="EMBL" id="KAK3103039.1"/>
    </source>
</evidence>
<protein>
    <recommendedName>
        <fullName evidence="7">C2H2-type domain-containing protein</fullName>
    </recommendedName>
</protein>
<dbReference type="EMBL" id="VSWD01000005">
    <property type="protein sequence ID" value="KAK3103039.1"/>
    <property type="molecule type" value="Genomic_DNA"/>
</dbReference>
<dbReference type="AlphaFoldDB" id="A0AA88YDF4"/>
<evidence type="ECO:0000256" key="5">
    <source>
        <dbReference type="PROSITE-ProRule" id="PRU00042"/>
    </source>
</evidence>
<dbReference type="Gene3D" id="3.30.160.60">
    <property type="entry name" value="Classic Zinc Finger"/>
    <property type="match status" value="1"/>
</dbReference>
<evidence type="ECO:0000256" key="6">
    <source>
        <dbReference type="SAM" id="MobiDB-lite"/>
    </source>
</evidence>